<evidence type="ECO:0000313" key="3">
    <source>
        <dbReference type="Proteomes" id="UP000000366"/>
    </source>
</evidence>
<reference evidence="2 3" key="1">
    <citation type="journal article" date="2007" name="J. Bacteriol.">
        <title>Whole-genome analysis of the methyl tert-butyl ether-degrading beta-proteobacterium Methylibium petroleiphilum PM1.</title>
        <authorList>
            <person name="Kane S.R."/>
            <person name="Chakicherla A.Y."/>
            <person name="Chain P.S.G."/>
            <person name="Schmidt R."/>
            <person name="Shin M.W."/>
            <person name="Legler T.C."/>
            <person name="Scow K.M."/>
            <person name="Larimer F.W."/>
            <person name="Lucas S.M."/>
            <person name="Richardson P.M."/>
            <person name="Hristova K.R."/>
        </authorList>
    </citation>
    <scope>NUCLEOTIDE SEQUENCE [LARGE SCALE GENOMIC DNA]</scope>
    <source>
        <strain evidence="3">ATCC BAA-1232 / LMG 22953 / PM1</strain>
    </source>
</reference>
<dbReference type="AlphaFoldDB" id="A2SLL3"/>
<dbReference type="PROSITE" id="PS51340">
    <property type="entry name" value="MOSC"/>
    <property type="match status" value="1"/>
</dbReference>
<sequence length="178" mass="18565">MSEAAPSLRELTRRHAQPGRLDAILLRPQRRASVQAVASAQALAGLGLHGDRSATGRGLGGKRQVTLLQAEHLPVIAALAGRPEVTADALRRNLLVSGLNLLAVRTLFRDQPLRLRIGADVLLELTGPCEPCSRMEEALGPGGYSAVRGHGGVTARVLAGGMLHLGDAVVCEFAPPGG</sequence>
<dbReference type="GO" id="GO:0030151">
    <property type="term" value="F:molybdenum ion binding"/>
    <property type="evidence" value="ECO:0007669"/>
    <property type="project" value="InterPro"/>
</dbReference>
<dbReference type="eggNOG" id="COG2258">
    <property type="taxonomic scope" value="Bacteria"/>
</dbReference>
<feature type="domain" description="MOSC" evidence="1">
    <location>
        <begin position="35"/>
        <end position="172"/>
    </location>
</feature>
<organism evidence="2 3">
    <name type="scientific">Methylibium petroleiphilum (strain ATCC BAA-1232 / LMG 22953 / PM1)</name>
    <dbReference type="NCBI Taxonomy" id="420662"/>
    <lineage>
        <taxon>Bacteria</taxon>
        <taxon>Pseudomonadati</taxon>
        <taxon>Pseudomonadota</taxon>
        <taxon>Betaproteobacteria</taxon>
        <taxon>Burkholderiales</taxon>
        <taxon>Sphaerotilaceae</taxon>
        <taxon>Methylibium</taxon>
    </lineage>
</organism>
<evidence type="ECO:0000259" key="1">
    <source>
        <dbReference type="PROSITE" id="PS51340"/>
    </source>
</evidence>
<dbReference type="KEGG" id="mpt:Mpe_A3499"/>
<dbReference type="Pfam" id="PF03473">
    <property type="entry name" value="MOSC"/>
    <property type="match status" value="1"/>
</dbReference>
<keyword evidence="3" id="KW-1185">Reference proteome</keyword>
<dbReference type="PANTHER" id="PTHR36930">
    <property type="entry name" value="METAL-SULFUR CLUSTER BIOSYNTHESIS PROTEINS YUAD-RELATED"/>
    <property type="match status" value="1"/>
</dbReference>
<dbReference type="SUPFAM" id="SSF50800">
    <property type="entry name" value="PK beta-barrel domain-like"/>
    <property type="match status" value="1"/>
</dbReference>
<dbReference type="InterPro" id="IPR011037">
    <property type="entry name" value="Pyrv_Knase-like_insert_dom_sf"/>
</dbReference>
<dbReference type="InterPro" id="IPR005302">
    <property type="entry name" value="MoCF_Sase_C"/>
</dbReference>
<dbReference type="PANTHER" id="PTHR36930:SF1">
    <property type="entry name" value="MOSC DOMAIN-CONTAINING PROTEIN"/>
    <property type="match status" value="1"/>
</dbReference>
<dbReference type="InterPro" id="IPR052716">
    <property type="entry name" value="MOSC_domain"/>
</dbReference>
<dbReference type="Gene3D" id="2.40.33.20">
    <property type="entry name" value="PK beta-barrel domain-like"/>
    <property type="match status" value="1"/>
</dbReference>
<dbReference type="RefSeq" id="WP_011831072.1">
    <property type="nucleotide sequence ID" value="NC_008825.1"/>
</dbReference>
<dbReference type="EMBL" id="CP000555">
    <property type="protein sequence ID" value="ABM96452.1"/>
    <property type="molecule type" value="Genomic_DNA"/>
</dbReference>
<evidence type="ECO:0000313" key="2">
    <source>
        <dbReference type="EMBL" id="ABM96452.1"/>
    </source>
</evidence>
<dbReference type="GO" id="GO:0003824">
    <property type="term" value="F:catalytic activity"/>
    <property type="evidence" value="ECO:0007669"/>
    <property type="project" value="InterPro"/>
</dbReference>
<dbReference type="GO" id="GO:0030170">
    <property type="term" value="F:pyridoxal phosphate binding"/>
    <property type="evidence" value="ECO:0007669"/>
    <property type="project" value="InterPro"/>
</dbReference>
<name>A2SLL3_METPP</name>
<accession>A2SLL3</accession>
<protein>
    <recommendedName>
        <fullName evidence="1">MOSC domain-containing protein</fullName>
    </recommendedName>
</protein>
<dbReference type="HOGENOM" id="CLU_104911_2_0_4"/>
<gene>
    <name evidence="2" type="ordered locus">Mpe_A3499</name>
</gene>
<dbReference type="STRING" id="420662.Mpe_A3499"/>
<proteinExistence type="predicted"/>
<dbReference type="Proteomes" id="UP000000366">
    <property type="component" value="Chromosome"/>
</dbReference>